<keyword evidence="1" id="KW-0472">Membrane</keyword>
<name>A0ABT3LBN8_9CYAN</name>
<evidence type="ECO:0000313" key="3">
    <source>
        <dbReference type="Proteomes" id="UP001526426"/>
    </source>
</evidence>
<proteinExistence type="predicted"/>
<evidence type="ECO:0000313" key="2">
    <source>
        <dbReference type="EMBL" id="MCW6038906.1"/>
    </source>
</evidence>
<dbReference type="Proteomes" id="UP001526426">
    <property type="component" value="Unassembled WGS sequence"/>
</dbReference>
<sequence>MATQQPLTKIRGRLGKSVGALIVPTWGTITLELQSHLLYSQQETIFALESAKSYTLLNKIDSVDIVSGRIWWLLWLGLITSLFMFGILFIIAFFFLKQEWLLITSGRSTYVLFFRRNNHENIKQFAQNLLTQIRLNSVPRTQPNPKNLSPKKG</sequence>
<keyword evidence="1" id="KW-0812">Transmembrane</keyword>
<keyword evidence="1" id="KW-1133">Transmembrane helix</keyword>
<gene>
    <name evidence="2" type="ORF">K4A83_21990</name>
</gene>
<dbReference type="RefSeq" id="WP_265266850.1">
    <property type="nucleotide sequence ID" value="NZ_JAIHOM010000205.1"/>
</dbReference>
<protein>
    <submittedName>
        <fullName evidence="2">Uncharacterized protein</fullName>
    </submittedName>
</protein>
<evidence type="ECO:0000256" key="1">
    <source>
        <dbReference type="SAM" id="Phobius"/>
    </source>
</evidence>
<feature type="transmembrane region" description="Helical" evidence="1">
    <location>
        <begin position="70"/>
        <end position="96"/>
    </location>
</feature>
<dbReference type="EMBL" id="JAIHOM010000205">
    <property type="protein sequence ID" value="MCW6038906.1"/>
    <property type="molecule type" value="Genomic_DNA"/>
</dbReference>
<comment type="caution">
    <text evidence="2">The sequence shown here is derived from an EMBL/GenBank/DDBJ whole genome shotgun (WGS) entry which is preliminary data.</text>
</comment>
<keyword evidence="3" id="KW-1185">Reference proteome</keyword>
<reference evidence="2 3" key="1">
    <citation type="submission" date="2021-08" db="EMBL/GenBank/DDBJ databases">
        <title>Draft genome sequence of Spirulina subsalsa with high tolerance to salinity and hype-accumulation of phycocyanin.</title>
        <authorList>
            <person name="Pei H."/>
            <person name="Jiang L."/>
        </authorList>
    </citation>
    <scope>NUCLEOTIDE SEQUENCE [LARGE SCALE GENOMIC DNA]</scope>
    <source>
        <strain evidence="2 3">FACHB-351</strain>
    </source>
</reference>
<organism evidence="2 3">
    <name type="scientific">Spirulina subsalsa FACHB-351</name>
    <dbReference type="NCBI Taxonomy" id="234711"/>
    <lineage>
        <taxon>Bacteria</taxon>
        <taxon>Bacillati</taxon>
        <taxon>Cyanobacteriota</taxon>
        <taxon>Cyanophyceae</taxon>
        <taxon>Spirulinales</taxon>
        <taxon>Spirulinaceae</taxon>
        <taxon>Spirulina</taxon>
    </lineage>
</organism>
<accession>A0ABT3LBN8</accession>